<dbReference type="VEuPathDB" id="GiardiaDB:QR46_4671"/>
<organism evidence="4 5">
    <name type="scientific">Giardia intestinalis</name>
    <name type="common">Giardia lamblia</name>
    <dbReference type="NCBI Taxonomy" id="5741"/>
    <lineage>
        <taxon>Eukaryota</taxon>
        <taxon>Metamonada</taxon>
        <taxon>Diplomonadida</taxon>
        <taxon>Hexamitidae</taxon>
        <taxon>Giardiinae</taxon>
        <taxon>Giardia</taxon>
    </lineage>
</organism>
<dbReference type="VEuPathDB" id="GiardiaDB:GL50803_00137684"/>
<accession>V6TC34</accession>
<dbReference type="Gene3D" id="1.25.40.20">
    <property type="entry name" value="Ankyrin repeat-containing domain"/>
    <property type="match status" value="3"/>
</dbReference>
<dbReference type="SMART" id="SM00248">
    <property type="entry name" value="ANK"/>
    <property type="match status" value="10"/>
</dbReference>
<comment type="caution">
    <text evidence="4">The sequence shown here is derived from an EMBL/GenBank/DDBJ whole genome shotgun (WGS) entry which is preliminary data.</text>
</comment>
<sequence>VSASKKQNRLFPIPGMEPEITRSQWFQAANEDDCVVLQMNLNDFQRALDSKGETALMVAVRAGNLAAAHILAEVESKMTTPTGHTALMLAAGSNNTDLCRLLAPLESGITTDTGVNALMVAADTGSNDALRVLVDHIGDDTDSEGHTALFYAALSGHIQCATILVRAFPPTKKELVSCIDMATTQGDVQMLDFLNGLLQEIVGSDSINDVIRECRTAAALERSISKGGEPTSIDHVSYDDTRINEACCSANVSSDDHQHAIVDSMYPYSVYASPPGTDTPWDLDSKNDLVVSDTSIDVRSIQAGELHANLQQGGASIFNSNSPTRRDIGRKGEEIANLRSQLYTATYEIQRLQNLLKEQSCRSWENKFSNLDNSFTTPTTPDADIRRLQDKCSSLELQVSSLELRNKQLRMSLDDIEQGQSSKVLPDTTKNESVTEELTVEQILEFLRNNKDSAEQVYNDLKRSMSVPEQSSTGRPQSIVPIDADTDGPCNNADDVGSNCPDTSHSSSIEMVEMRSPTPGCTVVPGLEERLETENLSLQAEVEALTRQLATRDEQIKTLRQELYDLRQSQLKMSMTMGPSMESVRPQIASNKYDLSETNHEIEVDMTISNTSFSFPESHYGTKGESAGSNQMASEGREYVMSFDIGTDQDIRYREPPTAKLPPLPGTKSNEFTEINASVVQIKLNKVQLELQEALDDKQVILEQLREERDEKSQLVSELTVCRDTIDHMTSEIEELKDRLDESLAKESTLSNDILELRGRMTSSPRPGECGSPVSVLGFNDNNQQPSPKMDDIYDIIRNSNSYHELLIKLNFSPDEIDDILSHQKAYDRDDPADDDPNKNLVHEISTINLRTGAVSHLPADDELEKELTRLQNSNDDLEKKCMDLQSSNVVLSAEAGKLASEIIDLRELLKEQEKKYADILAEKAMLEARPAYAHRANHDSLYEIQPEQKEIEACTNVQTKGPQAPLSTQSTRPASLRGEGDSHVYASGGNLDDRATSYSGSITDELCKKISSRRGSSVRQEKSDQSGRRNPFDMRDYVPGDEEDSYLAALQDERDRRMTTQDLEPGSSMTSTTTSTASFCLNLIDGIYTNVTPLMRAVLNDKISEVDKNLMYVRKTRSDGATALMLAAYLDRAQIAEKLGPLEANIRGPENLTALEIALYKGNYATAAILRSLEGIDIGNGIKVTTRRHTDLMTAVTENNPLTVWCLIPLQGRVQDWSGKTALMHAVEQKRTFCARILATAETRIQDRNGFTALMYAVVMGNNNLVNLLVEDEAGFVGRWHERLPSKFTALILACYHGRLKAATILLPFEGGMKDSIGRGPKYYAQNCSPRVPPQVRASLIDLFSDYKYK</sequence>
<feature type="repeat" description="ANK" evidence="1">
    <location>
        <begin position="1250"/>
        <end position="1275"/>
    </location>
</feature>
<evidence type="ECO:0000256" key="2">
    <source>
        <dbReference type="SAM" id="Coils"/>
    </source>
</evidence>
<evidence type="ECO:0000256" key="3">
    <source>
        <dbReference type="SAM" id="MobiDB-lite"/>
    </source>
</evidence>
<keyword evidence="1" id="KW-0040">ANK repeat</keyword>
<dbReference type="InterPro" id="IPR036770">
    <property type="entry name" value="Ankyrin_rpt-contain_sf"/>
</dbReference>
<feature type="non-terminal residue" evidence="4">
    <location>
        <position position="1"/>
    </location>
</feature>
<dbReference type="PANTHER" id="PTHR24184">
    <property type="entry name" value="SI:CH211-189E2.2"/>
    <property type="match status" value="1"/>
</dbReference>
<evidence type="ECO:0000313" key="5">
    <source>
        <dbReference type="Proteomes" id="UP000018320"/>
    </source>
</evidence>
<protein>
    <submittedName>
        <fullName evidence="4">Ankyrin repeat protein</fullName>
    </submittedName>
</protein>
<feature type="coiled-coil region" evidence="2">
    <location>
        <begin position="385"/>
        <end position="412"/>
    </location>
</feature>
<dbReference type="VEuPathDB" id="GiardiaDB:GL50581_2712"/>
<proteinExistence type="predicted"/>
<keyword evidence="2" id="KW-0175">Coiled coil</keyword>
<feature type="compositionally biased region" description="Polar residues" evidence="3">
    <location>
        <begin position="960"/>
        <end position="974"/>
    </location>
</feature>
<evidence type="ECO:0000313" key="4">
    <source>
        <dbReference type="EMBL" id="ESU36259.1"/>
    </source>
</evidence>
<dbReference type="VEuPathDB" id="GiardiaDB:DHA2_153185"/>
<feature type="compositionally biased region" description="Basic and acidic residues" evidence="3">
    <location>
        <begin position="1020"/>
        <end position="1039"/>
    </location>
</feature>
<dbReference type="EMBL" id="AHGT01000052">
    <property type="protein sequence ID" value="ESU36259.1"/>
    <property type="molecule type" value="Genomic_DNA"/>
</dbReference>
<dbReference type="SUPFAM" id="SSF48403">
    <property type="entry name" value="Ankyrin repeat"/>
    <property type="match status" value="2"/>
</dbReference>
<dbReference type="Proteomes" id="UP000018320">
    <property type="component" value="Unassembled WGS sequence"/>
</dbReference>
<feature type="coiled-coil region" evidence="2">
    <location>
        <begin position="528"/>
        <end position="562"/>
    </location>
</feature>
<evidence type="ECO:0000256" key="1">
    <source>
        <dbReference type="PROSITE-ProRule" id="PRU00023"/>
    </source>
</evidence>
<reference evidence="4 5" key="2">
    <citation type="journal article" date="2013" name="Genome Biol. Evol.">
        <title>Genome sequencing of Giardia lamblia genotypes A2 and B isolates (DH and GS) and comparative analysis with the genomes of genotypes A1 and E (WB and Pig).</title>
        <authorList>
            <person name="Adam R.D."/>
            <person name="Dahlstrom E.W."/>
            <person name="Martens C.A."/>
            <person name="Bruno D.P."/>
            <person name="Barbian K.D."/>
            <person name="Ricklefs S.M."/>
            <person name="Hernandez M.M."/>
            <person name="Narla N.P."/>
            <person name="Patel R.B."/>
            <person name="Porcella S.F."/>
            <person name="Nash T.E."/>
        </authorList>
    </citation>
    <scope>NUCLEOTIDE SEQUENCE [LARGE SCALE GENOMIC DNA]</scope>
    <source>
        <strain evidence="4 5">DH</strain>
    </source>
</reference>
<gene>
    <name evidence="4" type="ORF">DHA2_153185</name>
</gene>
<dbReference type="PROSITE" id="PS50088">
    <property type="entry name" value="ANK_REPEAT"/>
    <property type="match status" value="1"/>
</dbReference>
<dbReference type="Pfam" id="PF12796">
    <property type="entry name" value="Ank_2"/>
    <property type="match status" value="3"/>
</dbReference>
<feature type="coiled-coil region" evidence="2">
    <location>
        <begin position="684"/>
        <end position="753"/>
    </location>
</feature>
<dbReference type="PROSITE" id="PS50297">
    <property type="entry name" value="ANK_REP_REGION"/>
    <property type="match status" value="1"/>
</dbReference>
<feature type="coiled-coil region" evidence="2">
    <location>
        <begin position="861"/>
        <end position="930"/>
    </location>
</feature>
<dbReference type="PANTHER" id="PTHR24184:SF11">
    <property type="entry name" value="ANKYRIN REPEAT AND SOCS BOX CONTAINING 3"/>
    <property type="match status" value="1"/>
</dbReference>
<name>V6TC34_GIAIN</name>
<reference evidence="5" key="1">
    <citation type="submission" date="2012-02" db="EMBL/GenBank/DDBJ databases">
        <title>Genome sequencing of Giardia lamblia Genotypes A2 and B isolates (DH and GS) and comparative analysis with the genomes of Genotypes A1 and E (WB and Pig).</title>
        <authorList>
            <person name="Adam R."/>
            <person name="Dahlstrom E."/>
            <person name="Martens C."/>
            <person name="Bruno D."/>
            <person name="Barbian K."/>
            <person name="Porcella S.F."/>
            <person name="Nash T."/>
        </authorList>
    </citation>
    <scope>NUCLEOTIDE SEQUENCE</scope>
    <source>
        <strain evidence="5">DH</strain>
    </source>
</reference>
<feature type="region of interest" description="Disordered" evidence="3">
    <location>
        <begin position="960"/>
        <end position="999"/>
    </location>
</feature>
<dbReference type="InterPro" id="IPR002110">
    <property type="entry name" value="Ankyrin_rpt"/>
</dbReference>
<feature type="region of interest" description="Disordered" evidence="3">
    <location>
        <begin position="1012"/>
        <end position="1042"/>
    </location>
</feature>